<dbReference type="Proteomes" id="UP001319080">
    <property type="component" value="Unassembled WGS sequence"/>
</dbReference>
<dbReference type="Pfam" id="PF08757">
    <property type="entry name" value="CotH"/>
    <property type="match status" value="1"/>
</dbReference>
<sequence length="562" mass="63319">MLCYLRFLTYASCVFGFSVYGQVDFTSSNLPILVIDTHGQAILDDPKITADLGIIDNGPGQRNNMSDAFHGYVGKIGIELRGSTSQDFPKKPYGLELRDDAGEGVSASLLGMPAEEDWALVATYNDKSLLRDALAYKLGRDLGRYAARTRFCELVMKKDVVIEGVPAKENVYMGIYMLTEKIKRDKNRVDISKLDPEEISGDDLTGGYILKIDKYTGDSGTGFSSQIAPPNRSGNQSISFQYEYPEHDEIVSEQRQYIQTFIRNFETTLNGSTYQDETNGYAKYIDVNSFVDFLIINELSKNVDGYRLSTFMYKDKDSNGGKMVMGPVWDFNLAFGNADYCQGAPVSGWMYNFNSVCGDDGFLIPFWWKRLLADPNFRERLSLRWAELRAGVFSTSSIHRYIDSVANVLDDEAVGRNFTKWPVLGVKIWPNFYVGATYQQEVDWLKDWVRQRTSWLDANMPSVVTAIGDEAREKSFSLSAYPNPFTSELTLEYTVRNPCQVTLELFNSLGQRVALIEQDHVTPGTHLAVFNPAGMGAGVYYFKAGTSQDHSTVIRRIIKRHD</sequence>
<reference evidence="1 2" key="1">
    <citation type="submission" date="2021-05" db="EMBL/GenBank/DDBJ databases">
        <title>A Polyphasic approach of four new species of the genus Ohtaekwangia: Ohtaekwangia histidinii sp. nov., Ohtaekwangia cretensis sp. nov., Ohtaekwangia indiensis sp. nov., Ohtaekwangia reichenbachii sp. nov. from diverse environment.</title>
        <authorList>
            <person name="Octaviana S."/>
        </authorList>
    </citation>
    <scope>NUCLEOTIDE SEQUENCE [LARGE SCALE GENOMIC DNA]</scope>
    <source>
        <strain evidence="1 2">PWU5</strain>
    </source>
</reference>
<accession>A0AAP2DXF4</accession>
<proteinExistence type="predicted"/>
<gene>
    <name evidence="1" type="ORF">KK062_06910</name>
</gene>
<evidence type="ECO:0000313" key="1">
    <source>
        <dbReference type="EMBL" id="MBT1707943.1"/>
    </source>
</evidence>
<organism evidence="1 2">
    <name type="scientific">Dawidia cretensis</name>
    <dbReference type="NCBI Taxonomy" id="2782350"/>
    <lineage>
        <taxon>Bacteria</taxon>
        <taxon>Pseudomonadati</taxon>
        <taxon>Bacteroidota</taxon>
        <taxon>Cytophagia</taxon>
        <taxon>Cytophagales</taxon>
        <taxon>Chryseotaleaceae</taxon>
        <taxon>Dawidia</taxon>
    </lineage>
</organism>
<dbReference type="EMBL" id="JAHESE010000004">
    <property type="protein sequence ID" value="MBT1707943.1"/>
    <property type="molecule type" value="Genomic_DNA"/>
</dbReference>
<protein>
    <submittedName>
        <fullName evidence="1">CotH kinase family protein</fullName>
    </submittedName>
</protein>
<dbReference type="InterPro" id="IPR014867">
    <property type="entry name" value="Spore_coat_CotH_CotH2/3/7"/>
</dbReference>
<keyword evidence="1" id="KW-0808">Transferase</keyword>
<dbReference type="NCBIfam" id="TIGR04183">
    <property type="entry name" value="Por_Secre_tail"/>
    <property type="match status" value="1"/>
</dbReference>
<keyword evidence="2" id="KW-1185">Reference proteome</keyword>
<comment type="caution">
    <text evidence="1">The sequence shown here is derived from an EMBL/GenBank/DDBJ whole genome shotgun (WGS) entry which is preliminary data.</text>
</comment>
<dbReference type="GO" id="GO:0016301">
    <property type="term" value="F:kinase activity"/>
    <property type="evidence" value="ECO:0007669"/>
    <property type="project" value="UniProtKB-KW"/>
</dbReference>
<dbReference type="InterPro" id="IPR026444">
    <property type="entry name" value="Secre_tail"/>
</dbReference>
<dbReference type="AlphaFoldDB" id="A0AAP2DXF4"/>
<keyword evidence="1" id="KW-0418">Kinase</keyword>
<name>A0AAP2DXF4_9BACT</name>
<dbReference type="RefSeq" id="WP_254083534.1">
    <property type="nucleotide sequence ID" value="NZ_JAHESE010000004.1"/>
</dbReference>
<evidence type="ECO:0000313" key="2">
    <source>
        <dbReference type="Proteomes" id="UP001319080"/>
    </source>
</evidence>